<proteinExistence type="predicted"/>
<organism evidence="1 2">
    <name type="scientific">Giardia duodenalis assemblage B</name>
    <dbReference type="NCBI Taxonomy" id="1394984"/>
    <lineage>
        <taxon>Eukaryota</taxon>
        <taxon>Metamonada</taxon>
        <taxon>Diplomonadida</taxon>
        <taxon>Hexamitidae</taxon>
        <taxon>Giardiinae</taxon>
        <taxon>Giardia</taxon>
    </lineage>
</organism>
<name>A0A132NPW4_GIAIN</name>
<dbReference type="EMBL" id="JXTI01000134">
    <property type="protein sequence ID" value="KWX12129.1"/>
    <property type="molecule type" value="Genomic_DNA"/>
</dbReference>
<gene>
    <name evidence="1" type="ORF">QR46_3903</name>
</gene>
<reference evidence="1 2" key="1">
    <citation type="journal article" date="2015" name="Mol. Biochem. Parasitol.">
        <title>Identification of polymorphic genes for use in assemblage B genotyping assays through comparative genomics of multiple assemblage B Giardia duodenalis isolates.</title>
        <authorList>
            <person name="Wielinga C."/>
            <person name="Thompson R.C."/>
            <person name="Monis P."/>
            <person name="Ryan U."/>
        </authorList>
    </citation>
    <scope>NUCLEOTIDE SEQUENCE [LARGE SCALE GENOMIC DNA]</scope>
    <source>
        <strain evidence="1 2">BAH15c1</strain>
    </source>
</reference>
<evidence type="ECO:0000313" key="2">
    <source>
        <dbReference type="Proteomes" id="UP000070089"/>
    </source>
</evidence>
<accession>A0A132NPW4</accession>
<sequence length="385" mass="43521">MLSKVVITSKFKTSTILPILEFMNSDSFIHNELLRIYPEYSTINNPHLQLEFFSALPSTIQRALKASSVRAKGVGPNRILINDPVFNTQELCTPVEIDGSPCTATLATLISAYIDYYCLDQGRDRSRLSAQSTLDFQIIEAYYSWQRDIKRSSHIVLRGQTMEVVGFLSTDCLDNELCVFEVIDLYYFLLRRGESYAKSLFRTRFPLTHEVGTADDKFDEESSDKPTQVLISNIPLFADPETRAHTNMEHVLEQFVHLRKHFRLWLLAGLHAHILTLLDNSHVGIAGITNIPDVAILNQPLLPNDAADDADEVEENQNRLLILKDRTAATRLSLDTPWMSDIQSGQGEDTLGVLQSLQDQVTRYVDKEFDALCKLSIPLFPGGWA</sequence>
<dbReference type="Proteomes" id="UP000070089">
    <property type="component" value="Unassembled WGS sequence"/>
</dbReference>
<dbReference type="VEuPathDB" id="GiardiaDB:QR46_3903"/>
<comment type="caution">
    <text evidence="1">The sequence shown here is derived from an EMBL/GenBank/DDBJ whole genome shotgun (WGS) entry which is preliminary data.</text>
</comment>
<dbReference type="OrthoDB" id="10357276at2759"/>
<evidence type="ECO:0000313" key="1">
    <source>
        <dbReference type="EMBL" id="KWX12129.1"/>
    </source>
</evidence>
<protein>
    <submittedName>
        <fullName evidence="1">Serine/threonine protein phosphatase</fullName>
    </submittedName>
</protein>
<dbReference type="AlphaFoldDB" id="A0A132NPW4"/>